<dbReference type="PANTHER" id="PTHR42030">
    <property type="entry name" value="DRBM DOMAIN-CONTAINING PROTEIN"/>
    <property type="match status" value="1"/>
</dbReference>
<organism evidence="3">
    <name type="scientific">Chaetomium thermophilum (strain DSM 1495 / CBS 144.50 / IMI 039719)</name>
    <name type="common">Thermochaetoides thermophila</name>
    <dbReference type="NCBI Taxonomy" id="759272"/>
    <lineage>
        <taxon>Eukaryota</taxon>
        <taxon>Fungi</taxon>
        <taxon>Dikarya</taxon>
        <taxon>Ascomycota</taxon>
        <taxon>Pezizomycotina</taxon>
        <taxon>Sordariomycetes</taxon>
        <taxon>Sordariomycetidae</taxon>
        <taxon>Sordariales</taxon>
        <taxon>Chaetomiaceae</taxon>
        <taxon>Thermochaetoides</taxon>
    </lineage>
</organism>
<keyword evidence="3" id="KW-1185">Reference proteome</keyword>
<dbReference type="PANTHER" id="PTHR42030:SF1">
    <property type="entry name" value="DRBM DOMAIN-CONTAINING PROTEIN"/>
    <property type="match status" value="1"/>
</dbReference>
<evidence type="ECO:0000256" key="1">
    <source>
        <dbReference type="SAM" id="MobiDB-lite"/>
    </source>
</evidence>
<feature type="compositionally biased region" description="Low complexity" evidence="1">
    <location>
        <begin position="149"/>
        <end position="176"/>
    </location>
</feature>
<name>G0SAI4_CHATD</name>
<dbReference type="GeneID" id="18258278"/>
<accession>G0SAI4</accession>
<gene>
    <name evidence="2" type="ORF">CTHT_0042400</name>
</gene>
<protein>
    <recommendedName>
        <fullName evidence="4">DRBM domain-containing protein</fullName>
    </recommendedName>
</protein>
<dbReference type="eggNOG" id="ENOG502S8ZQ">
    <property type="taxonomic scope" value="Eukaryota"/>
</dbReference>
<dbReference type="EMBL" id="GL988043">
    <property type="protein sequence ID" value="EGS19756.1"/>
    <property type="molecule type" value="Genomic_DNA"/>
</dbReference>
<dbReference type="OrthoDB" id="5418749at2759"/>
<dbReference type="HOGENOM" id="CLU_1481816_0_0_1"/>
<evidence type="ECO:0000313" key="3">
    <source>
        <dbReference type="Proteomes" id="UP000008066"/>
    </source>
</evidence>
<dbReference type="RefSeq" id="XP_006694641.1">
    <property type="nucleotide sequence ID" value="XM_006694578.1"/>
</dbReference>
<proteinExistence type="predicted"/>
<sequence>MAYSRWQDKLGEVCRECKVDPPFFQIVSDRRGGRTAWSSTVTAFGKVHSARFWYDGKYVDNAREDAAEVALNWLASEAGGYAPGATMGAAVPINALPITPGMGVTAAGGSLGGSPVWGAATAAAGQYGAPSPRPIAPPMHRYNQSGTYSPTPSAAGSPPASMSPASMSPTTPSSTGRGSYFY</sequence>
<dbReference type="KEGG" id="cthr:CTHT_0042400"/>
<dbReference type="SUPFAM" id="SSF54768">
    <property type="entry name" value="dsRNA-binding domain-like"/>
    <property type="match status" value="1"/>
</dbReference>
<dbReference type="Proteomes" id="UP000008066">
    <property type="component" value="Unassembled WGS sequence"/>
</dbReference>
<evidence type="ECO:0008006" key="4">
    <source>
        <dbReference type="Google" id="ProtNLM"/>
    </source>
</evidence>
<dbReference type="AlphaFoldDB" id="G0SAI4"/>
<evidence type="ECO:0000313" key="2">
    <source>
        <dbReference type="EMBL" id="EGS19756.1"/>
    </source>
</evidence>
<feature type="region of interest" description="Disordered" evidence="1">
    <location>
        <begin position="127"/>
        <end position="182"/>
    </location>
</feature>
<reference evidence="2 3" key="1">
    <citation type="journal article" date="2011" name="Cell">
        <title>Insight into structure and assembly of the nuclear pore complex by utilizing the genome of a eukaryotic thermophile.</title>
        <authorList>
            <person name="Amlacher S."/>
            <person name="Sarges P."/>
            <person name="Flemming D."/>
            <person name="van Noort V."/>
            <person name="Kunze R."/>
            <person name="Devos D.P."/>
            <person name="Arumugam M."/>
            <person name="Bork P."/>
            <person name="Hurt E."/>
        </authorList>
    </citation>
    <scope>NUCLEOTIDE SEQUENCE [LARGE SCALE GENOMIC DNA]</scope>
    <source>
        <strain evidence="3">DSM 1495 / CBS 144.50 / IMI 039719</strain>
    </source>
</reference>